<keyword evidence="8" id="KW-1185">Reference proteome</keyword>
<dbReference type="InterPro" id="IPR012340">
    <property type="entry name" value="NA-bd_OB-fold"/>
</dbReference>
<dbReference type="InterPro" id="IPR052165">
    <property type="entry name" value="Membrane_assoc_protease"/>
</dbReference>
<reference evidence="7" key="1">
    <citation type="submission" date="2023-06" db="EMBL/GenBank/DDBJ databases">
        <title>Sysu t00192.</title>
        <authorList>
            <person name="Gao L."/>
            <person name="Fang B.-Z."/>
            <person name="Li W.-J."/>
        </authorList>
    </citation>
    <scope>NUCLEOTIDE SEQUENCE</scope>
    <source>
        <strain evidence="7">SYSU T00192</strain>
    </source>
</reference>
<evidence type="ECO:0000256" key="5">
    <source>
        <dbReference type="SAM" id="Phobius"/>
    </source>
</evidence>
<dbReference type="EMBL" id="JAUHPW010000001">
    <property type="protein sequence ID" value="MDN4474230.1"/>
    <property type="molecule type" value="Genomic_DNA"/>
</dbReference>
<feature type="transmembrane region" description="Helical" evidence="5">
    <location>
        <begin position="46"/>
        <end position="68"/>
    </location>
</feature>
<name>A0ABT8G511_9MICO</name>
<comment type="caution">
    <text evidence="7">The sequence shown here is derived from an EMBL/GenBank/DDBJ whole genome shotgun (WGS) entry which is preliminary data.</text>
</comment>
<dbReference type="Proteomes" id="UP001172728">
    <property type="component" value="Unassembled WGS sequence"/>
</dbReference>
<dbReference type="Gene3D" id="2.40.50.140">
    <property type="entry name" value="Nucleic acid-binding proteins"/>
    <property type="match status" value="1"/>
</dbReference>
<dbReference type="PANTHER" id="PTHR33507">
    <property type="entry name" value="INNER MEMBRANE PROTEIN YBBJ"/>
    <property type="match status" value="1"/>
</dbReference>
<accession>A0ABT8G511</accession>
<dbReference type="InterPro" id="IPR002810">
    <property type="entry name" value="NfeD-like_C"/>
</dbReference>
<keyword evidence="2 5" id="KW-0812">Transmembrane</keyword>
<evidence type="ECO:0000256" key="4">
    <source>
        <dbReference type="ARBA" id="ARBA00023136"/>
    </source>
</evidence>
<organism evidence="7 8">
    <name type="scientific">Demequina litoralis</name>
    <dbReference type="NCBI Taxonomy" id="3051660"/>
    <lineage>
        <taxon>Bacteria</taxon>
        <taxon>Bacillati</taxon>
        <taxon>Actinomycetota</taxon>
        <taxon>Actinomycetes</taxon>
        <taxon>Micrococcales</taxon>
        <taxon>Demequinaceae</taxon>
        <taxon>Demequina</taxon>
    </lineage>
</organism>
<dbReference type="SUPFAM" id="SSF141322">
    <property type="entry name" value="NfeD domain-like"/>
    <property type="match status" value="1"/>
</dbReference>
<dbReference type="RefSeq" id="WP_301130659.1">
    <property type="nucleotide sequence ID" value="NZ_JAUHPW010000001.1"/>
</dbReference>
<gene>
    <name evidence="7" type="ORF">QQX09_00005</name>
</gene>
<feature type="transmembrane region" description="Helical" evidence="5">
    <location>
        <begin position="7"/>
        <end position="40"/>
    </location>
</feature>
<feature type="domain" description="NfeD-like C-terminal" evidence="6">
    <location>
        <begin position="85"/>
        <end position="143"/>
    </location>
</feature>
<evidence type="ECO:0000256" key="3">
    <source>
        <dbReference type="ARBA" id="ARBA00022989"/>
    </source>
</evidence>
<evidence type="ECO:0000313" key="7">
    <source>
        <dbReference type="EMBL" id="MDN4474230.1"/>
    </source>
</evidence>
<evidence type="ECO:0000256" key="1">
    <source>
        <dbReference type="ARBA" id="ARBA00004141"/>
    </source>
</evidence>
<keyword evidence="3 5" id="KW-1133">Transmembrane helix</keyword>
<sequence length="147" mass="15611">MEQFLWWFIAAMVLGAVEIFTLDLLFAMLAGGALVGGVAALLGAPWWLSMIIALAVASALIGLLRPFLLRSLRAKGEGAAETNTAALVGREARTLDEVTETRGRVKLNGEVWSARTEDDAPAIPEGTEVHVLRIDGATAVVAPEKES</sequence>
<evidence type="ECO:0000259" key="6">
    <source>
        <dbReference type="Pfam" id="PF01957"/>
    </source>
</evidence>
<keyword evidence="4 5" id="KW-0472">Membrane</keyword>
<proteinExistence type="predicted"/>
<evidence type="ECO:0000256" key="2">
    <source>
        <dbReference type="ARBA" id="ARBA00022692"/>
    </source>
</evidence>
<comment type="subcellular location">
    <subcellularLocation>
        <location evidence="1">Membrane</location>
        <topology evidence="1">Multi-pass membrane protein</topology>
    </subcellularLocation>
</comment>
<dbReference type="PANTHER" id="PTHR33507:SF3">
    <property type="entry name" value="INNER MEMBRANE PROTEIN YBBJ"/>
    <property type="match status" value="1"/>
</dbReference>
<evidence type="ECO:0000313" key="8">
    <source>
        <dbReference type="Proteomes" id="UP001172728"/>
    </source>
</evidence>
<dbReference type="Pfam" id="PF01957">
    <property type="entry name" value="NfeD"/>
    <property type="match status" value="1"/>
</dbReference>
<protein>
    <submittedName>
        <fullName evidence="7">NfeD family protein</fullName>
    </submittedName>
</protein>